<protein>
    <submittedName>
        <fullName evidence="13">Death-associated protein kinase 1</fullName>
    </submittedName>
</protein>
<dbReference type="InterPro" id="IPR011009">
    <property type="entry name" value="Kinase-like_dom_sf"/>
</dbReference>
<feature type="repeat" description="ANK" evidence="8">
    <location>
        <begin position="291"/>
        <end position="323"/>
    </location>
</feature>
<dbReference type="InterPro" id="IPR011029">
    <property type="entry name" value="DEATH-like_dom_sf"/>
</dbReference>
<dbReference type="FunFam" id="1.10.510.10:FF:000250">
    <property type="entry name" value="Death-associated protein kinase 3"/>
    <property type="match status" value="1"/>
</dbReference>
<dbReference type="SUPFAM" id="SSF47986">
    <property type="entry name" value="DEATH domain"/>
    <property type="match status" value="1"/>
</dbReference>
<dbReference type="Gene3D" id="1.10.533.10">
    <property type="entry name" value="Death Domain, Fas"/>
    <property type="match status" value="1"/>
</dbReference>
<dbReference type="GeneID" id="104955988"/>
<dbReference type="Gene3D" id="1.20.5.460">
    <property type="entry name" value="Single helix bin"/>
    <property type="match status" value="1"/>
</dbReference>
<dbReference type="RefSeq" id="XP_010781710.1">
    <property type="nucleotide sequence ID" value="XM_010783408.1"/>
</dbReference>
<keyword evidence="5" id="KW-0547">Nucleotide-binding</keyword>
<keyword evidence="7" id="KW-0067">ATP-binding</keyword>
<keyword evidence="6 13" id="KW-0418">Kinase</keyword>
<dbReference type="PRINTS" id="PR01415">
    <property type="entry name" value="ANKYRIN"/>
</dbReference>
<keyword evidence="3" id="KW-0808">Transferase</keyword>
<evidence type="ECO:0000256" key="2">
    <source>
        <dbReference type="ARBA" id="ARBA00022527"/>
    </source>
</evidence>
<dbReference type="GO" id="GO:0035556">
    <property type="term" value="P:intracellular signal transduction"/>
    <property type="evidence" value="ECO:0007669"/>
    <property type="project" value="TreeGrafter"/>
</dbReference>
<dbReference type="GO" id="GO:0043065">
    <property type="term" value="P:positive regulation of apoptotic process"/>
    <property type="evidence" value="ECO:0007669"/>
    <property type="project" value="TreeGrafter"/>
</dbReference>
<dbReference type="InterPro" id="IPR008271">
    <property type="entry name" value="Ser/Thr_kinase_AS"/>
</dbReference>
<dbReference type="InterPro" id="IPR002110">
    <property type="entry name" value="Ankyrin_rpt"/>
</dbReference>
<dbReference type="InterPro" id="IPR000719">
    <property type="entry name" value="Prot_kinase_dom"/>
</dbReference>
<dbReference type="AlphaFoldDB" id="A0A6I9P2M7"/>
<reference evidence="13" key="1">
    <citation type="submission" date="2025-08" db="UniProtKB">
        <authorList>
            <consortium name="RefSeq"/>
        </authorList>
    </citation>
    <scope>IDENTIFICATION</scope>
    <source>
        <tissue evidence="13">Muscle</tissue>
    </source>
</reference>
<dbReference type="GO" id="GO:0005737">
    <property type="term" value="C:cytoplasm"/>
    <property type="evidence" value="ECO:0007669"/>
    <property type="project" value="TreeGrafter"/>
</dbReference>
<dbReference type="PROSITE" id="PS51424">
    <property type="entry name" value="ROC"/>
    <property type="match status" value="1"/>
</dbReference>
<dbReference type="SMART" id="SM00005">
    <property type="entry name" value="DEATH"/>
    <property type="match status" value="1"/>
</dbReference>
<dbReference type="Gene3D" id="1.25.40.20">
    <property type="entry name" value="Ankyrin repeat-containing domain"/>
    <property type="match status" value="2"/>
</dbReference>
<dbReference type="Proteomes" id="UP000504611">
    <property type="component" value="Unplaced"/>
</dbReference>
<keyword evidence="8" id="KW-0040">ANK repeat</keyword>
<dbReference type="GO" id="GO:0005524">
    <property type="term" value="F:ATP binding"/>
    <property type="evidence" value="ECO:0007669"/>
    <property type="project" value="UniProtKB-KW"/>
</dbReference>
<dbReference type="Pfam" id="PF00023">
    <property type="entry name" value="Ank"/>
    <property type="match status" value="2"/>
</dbReference>
<comment type="cofactor">
    <cofactor evidence="1">
        <name>Mg(2+)</name>
        <dbReference type="ChEBI" id="CHEBI:18420"/>
    </cofactor>
</comment>
<dbReference type="SUPFAM" id="SSF56112">
    <property type="entry name" value="Protein kinase-like (PK-like)"/>
    <property type="match status" value="1"/>
</dbReference>
<dbReference type="Pfam" id="PF12796">
    <property type="entry name" value="Ank_2"/>
    <property type="match status" value="1"/>
</dbReference>
<feature type="repeat" description="ANK" evidence="8">
    <location>
        <begin position="423"/>
        <end position="455"/>
    </location>
</feature>
<name>A0A6I9P2M7_9TELE</name>
<evidence type="ECO:0000259" key="11">
    <source>
        <dbReference type="PROSITE" id="PS51424"/>
    </source>
</evidence>
<proteinExistence type="predicted"/>
<dbReference type="PANTHER" id="PTHR24342">
    <property type="entry name" value="SERINE/THREONINE-PROTEIN KINASE 17"/>
    <property type="match status" value="1"/>
</dbReference>
<evidence type="ECO:0000256" key="8">
    <source>
        <dbReference type="PROSITE-ProRule" id="PRU00023"/>
    </source>
</evidence>
<feature type="domain" description="Protein kinase" evidence="9">
    <location>
        <begin position="1"/>
        <end position="188"/>
    </location>
</feature>
<feature type="repeat" description="ANK" evidence="8">
    <location>
        <begin position="324"/>
        <end position="356"/>
    </location>
</feature>
<dbReference type="PROSITE" id="PS50017">
    <property type="entry name" value="DEATH_DOMAIN"/>
    <property type="match status" value="1"/>
</dbReference>
<evidence type="ECO:0000256" key="5">
    <source>
        <dbReference type="ARBA" id="ARBA00022741"/>
    </source>
</evidence>
<evidence type="ECO:0000313" key="13">
    <source>
        <dbReference type="RefSeq" id="XP_010781710.1"/>
    </source>
</evidence>
<dbReference type="OrthoDB" id="9306077at2759"/>
<dbReference type="PROSITE" id="PS50297">
    <property type="entry name" value="ANK_REP_REGION"/>
    <property type="match status" value="3"/>
</dbReference>
<evidence type="ECO:0000256" key="1">
    <source>
        <dbReference type="ARBA" id="ARBA00001946"/>
    </source>
</evidence>
<dbReference type="CTD" id="1612"/>
<keyword evidence="2" id="KW-0723">Serine/threonine-protein kinase</keyword>
<dbReference type="GO" id="GO:0004674">
    <property type="term" value="F:protein serine/threonine kinase activity"/>
    <property type="evidence" value="ECO:0007669"/>
    <property type="project" value="UniProtKB-KW"/>
</dbReference>
<feature type="domain" description="Roc" evidence="11">
    <location>
        <begin position="495"/>
        <end position="766"/>
    </location>
</feature>
<dbReference type="FunFam" id="1.20.5.460:FF:000003">
    <property type="entry name" value="Death-associated protein kinase 1"/>
    <property type="match status" value="1"/>
</dbReference>
<accession>A0A6I9P2M7</accession>
<keyword evidence="4" id="KW-0677">Repeat</keyword>
<evidence type="ECO:0000313" key="12">
    <source>
        <dbReference type="Proteomes" id="UP000504611"/>
    </source>
</evidence>
<feature type="repeat" description="ANK" evidence="8">
    <location>
        <begin position="357"/>
        <end position="389"/>
    </location>
</feature>
<dbReference type="KEGG" id="ncc:104955988"/>
<dbReference type="GO" id="GO:0005525">
    <property type="term" value="F:GTP binding"/>
    <property type="evidence" value="ECO:0007669"/>
    <property type="project" value="UniProtKB-KW"/>
</dbReference>
<dbReference type="FunFam" id="1.25.40.20:FF:000832">
    <property type="entry name" value="Death-associated protein kinase 1"/>
    <property type="match status" value="1"/>
</dbReference>
<sequence length="1259" mass="139999">MCLGCVNCVAGGELFDFLAEKESLSEEEATQFLKQILDGVFYLHAKQIAHFDLKPENIMLLHRSVPHPRIKIIDFGLAHKIDFGNDFKNIFGTPEFVAPEVVNYEPLGLEADMWSVGVITYILLSGASPFLGDNKQETLANVSAVDYTFDEEFFSSTSILAKDFITRLLVKDPKKRMTIQDSLLHPWIKPKDTQQALSRKESAVNMEKFKKFAARRKWKQSVRLISLCNRLSRSFLSRSNMSVARSEDTLDEEDSFVMKAIIHAINDDNVPGLQHLLSSLNSYDVNQPNKHGTPPLLIAAGCGNVQIIEVLMRKGAEIQANDKSGANAIYYAARHGHVETLKFLHEKKCPLDVQDKSGETALHVAARYGNVDVVSYLCTIRANPDLSDREQETPLHCASWHGYSPVARALCQAGCHVDAKNREGESPLLTASARGFADIVECLVEHKADLGATDKDGKTAEDLAHADQHELIVSLLGKLKKDNHKLSYIQQLRPTQTVQPRIKLKLFGNSGAGKSTLLESLKCGILRSFFRRKRTRMTNTNRHPNSPVHSKPAVSVSISNLYPGCENVSVRSRSMMFEPSLTKGVLEVFSPVHNALSTADDQATKAIDIQYSNIHGVGEFSVWEFSGNPVYYCSYDYFAANDATAIHLVLFSLEEPYETQLGHITYWLNLLKALSLPQDNIAFGGRTQQPLAVVLVATHADLADVPRAFSGEFTYDKEKALVKEVRNRFGVDMEISDQLFVMDAGASNSKDVKLLRIHLQELRASIISSCSPMTLLSERLLATLPTWRKLSGPNQLTSWQQFVSDVQEHINPLVSQDHLRTLAMQLHSMGEINIMQSETVQDVVLLEPRWLCSHVIGKLLSIETPKAIHHYRGRYRLEEVQALAPESDVDELLQILDAMDVCARDATNPAMVDVPALIKTNGLHRSWTEEEEEESLIYGGVRLVPAEHLTPFPCGLFHKLQVNLCRWSHQQKPEEEGGEDLDGDIHLWTNGAKVSQGGVEAMILLVNHGQGLEIQVRGHESERAKCYTLLDTACSITENLLASTLPGLLTAKYYLSPQQLREHHAPMMIYQPKDFLRAQVQRESSLTNTMGGYRESFSSILSFGCAEVYQQGTLGTDIHISDVPLLARRKLCRMLDPPDALGKDWCLLAMNLGLTELVAKHSNGTPNGASELDPEQDSQQALLQPSPTAALLQEWSGRADSTVGVLMAKLRELGRRDVADFLLKASPVFRVNMEALANGYPPICNGGTSYNSISSVISR</sequence>
<dbReference type="InterPro" id="IPR000488">
    <property type="entry name" value="Death_dom"/>
</dbReference>
<dbReference type="InterPro" id="IPR036770">
    <property type="entry name" value="Ankyrin_rpt-contain_sf"/>
</dbReference>
<evidence type="ECO:0000256" key="6">
    <source>
        <dbReference type="ARBA" id="ARBA00022777"/>
    </source>
</evidence>
<dbReference type="PROSITE" id="PS00108">
    <property type="entry name" value="PROTEIN_KINASE_ST"/>
    <property type="match status" value="1"/>
</dbReference>
<evidence type="ECO:0000256" key="7">
    <source>
        <dbReference type="ARBA" id="ARBA00022840"/>
    </source>
</evidence>
<organism evidence="12 13">
    <name type="scientific">Notothenia coriiceps</name>
    <name type="common">black rockcod</name>
    <dbReference type="NCBI Taxonomy" id="8208"/>
    <lineage>
        <taxon>Eukaryota</taxon>
        <taxon>Metazoa</taxon>
        <taxon>Chordata</taxon>
        <taxon>Craniata</taxon>
        <taxon>Vertebrata</taxon>
        <taxon>Euteleostomi</taxon>
        <taxon>Actinopterygii</taxon>
        <taxon>Neopterygii</taxon>
        <taxon>Teleostei</taxon>
        <taxon>Neoteleostei</taxon>
        <taxon>Acanthomorphata</taxon>
        <taxon>Eupercaria</taxon>
        <taxon>Perciformes</taxon>
        <taxon>Notothenioidei</taxon>
        <taxon>Nototheniidae</taxon>
        <taxon>Notothenia</taxon>
    </lineage>
</organism>
<evidence type="ECO:0000259" key="9">
    <source>
        <dbReference type="PROSITE" id="PS50011"/>
    </source>
</evidence>
<dbReference type="Pfam" id="PF00531">
    <property type="entry name" value="Death"/>
    <property type="match status" value="1"/>
</dbReference>
<gene>
    <name evidence="13" type="primary">dapk1</name>
</gene>
<dbReference type="CDD" id="cd08782">
    <property type="entry name" value="Death_DAPK1"/>
    <property type="match status" value="1"/>
</dbReference>
<evidence type="ECO:0000259" key="10">
    <source>
        <dbReference type="PROSITE" id="PS50017"/>
    </source>
</evidence>
<evidence type="ECO:0000256" key="4">
    <source>
        <dbReference type="ARBA" id="ARBA00022737"/>
    </source>
</evidence>
<feature type="domain" description="Death" evidence="10">
    <location>
        <begin position="1139"/>
        <end position="1226"/>
    </location>
</feature>
<dbReference type="Pfam" id="PF00069">
    <property type="entry name" value="Pkinase"/>
    <property type="match status" value="1"/>
</dbReference>
<dbReference type="InterPro" id="IPR020859">
    <property type="entry name" value="ROC"/>
</dbReference>
<dbReference type="SUPFAM" id="SSF48403">
    <property type="entry name" value="Ankyrin repeat"/>
    <property type="match status" value="1"/>
</dbReference>
<dbReference type="Gene3D" id="3.40.50.300">
    <property type="entry name" value="P-loop containing nucleotide triphosphate hydrolases"/>
    <property type="match status" value="1"/>
</dbReference>
<dbReference type="GO" id="GO:0005634">
    <property type="term" value="C:nucleus"/>
    <property type="evidence" value="ECO:0007669"/>
    <property type="project" value="TreeGrafter"/>
</dbReference>
<dbReference type="SMART" id="SM00248">
    <property type="entry name" value="ANK"/>
    <property type="match status" value="5"/>
</dbReference>
<dbReference type="SMART" id="SM00220">
    <property type="entry name" value="S_TKc"/>
    <property type="match status" value="1"/>
</dbReference>
<keyword evidence="12" id="KW-1185">Reference proteome</keyword>
<dbReference type="Gene3D" id="1.10.510.10">
    <property type="entry name" value="Transferase(Phosphotransferase) domain 1"/>
    <property type="match status" value="1"/>
</dbReference>
<dbReference type="InterPro" id="IPR027417">
    <property type="entry name" value="P-loop_NTPase"/>
</dbReference>
<evidence type="ECO:0000256" key="3">
    <source>
        <dbReference type="ARBA" id="ARBA00022679"/>
    </source>
</evidence>
<feature type="repeat" description="ANK" evidence="8">
    <location>
        <begin position="390"/>
        <end position="422"/>
    </location>
</feature>
<dbReference type="GO" id="GO:0071345">
    <property type="term" value="P:cellular response to cytokine stimulus"/>
    <property type="evidence" value="ECO:0007669"/>
    <property type="project" value="UniProtKB-ARBA"/>
</dbReference>
<dbReference type="PROSITE" id="PS50088">
    <property type="entry name" value="ANK_REPEAT"/>
    <property type="match status" value="5"/>
</dbReference>
<dbReference type="PROSITE" id="PS50011">
    <property type="entry name" value="PROTEIN_KINASE_DOM"/>
    <property type="match status" value="1"/>
</dbReference>
<dbReference type="PANTHER" id="PTHR24342:SF17">
    <property type="entry name" value="DEATH-ASSOCIATED PROTEIN KINASE 1"/>
    <property type="match status" value="1"/>
</dbReference>